<dbReference type="Pfam" id="PF00196">
    <property type="entry name" value="GerE"/>
    <property type="match status" value="1"/>
</dbReference>
<dbReference type="CDD" id="cd06170">
    <property type="entry name" value="LuxR_C_like"/>
    <property type="match status" value="1"/>
</dbReference>
<comment type="caution">
    <text evidence="8">The sequence shown here is derived from an EMBL/GenBank/DDBJ whole genome shotgun (WGS) entry which is preliminary data.</text>
</comment>
<dbReference type="CDD" id="cd17535">
    <property type="entry name" value="REC_NarL-like"/>
    <property type="match status" value="1"/>
</dbReference>
<evidence type="ECO:0000313" key="9">
    <source>
        <dbReference type="Proteomes" id="UP000677016"/>
    </source>
</evidence>
<keyword evidence="1 5" id="KW-0597">Phosphoprotein</keyword>
<evidence type="ECO:0000256" key="4">
    <source>
        <dbReference type="ARBA" id="ARBA00023163"/>
    </source>
</evidence>
<dbReference type="InterPro" id="IPR016032">
    <property type="entry name" value="Sig_transdc_resp-reg_C-effctor"/>
</dbReference>
<dbReference type="PANTHER" id="PTHR43214">
    <property type="entry name" value="TWO-COMPONENT RESPONSE REGULATOR"/>
    <property type="match status" value="1"/>
</dbReference>
<protein>
    <submittedName>
        <fullName evidence="8">Response regulator transcription factor</fullName>
    </submittedName>
</protein>
<dbReference type="PROSITE" id="PS50110">
    <property type="entry name" value="RESPONSE_REGULATORY"/>
    <property type="match status" value="1"/>
</dbReference>
<dbReference type="EMBL" id="JAGSNF010000003">
    <property type="protein sequence ID" value="MBR7742440.1"/>
    <property type="molecule type" value="Genomic_DNA"/>
</dbReference>
<dbReference type="InterPro" id="IPR001789">
    <property type="entry name" value="Sig_transdc_resp-reg_receiver"/>
</dbReference>
<evidence type="ECO:0000256" key="3">
    <source>
        <dbReference type="ARBA" id="ARBA00023125"/>
    </source>
</evidence>
<dbReference type="InterPro" id="IPR011006">
    <property type="entry name" value="CheY-like_superfamily"/>
</dbReference>
<accession>A0A941D7W0</accession>
<organism evidence="8 9">
    <name type="scientific">Phycicoccus avicenniae</name>
    <dbReference type="NCBI Taxonomy" id="2828860"/>
    <lineage>
        <taxon>Bacteria</taxon>
        <taxon>Bacillati</taxon>
        <taxon>Actinomycetota</taxon>
        <taxon>Actinomycetes</taxon>
        <taxon>Micrococcales</taxon>
        <taxon>Intrasporangiaceae</taxon>
        <taxon>Phycicoccus</taxon>
    </lineage>
</organism>
<sequence>MIRVFLLDDHELVRRGVIDLLESEPDVVVVGESGSAEDAVHRIPALRPDVMVLDARLPDGSGPDVCRRVRAVDPSIAGLVLTSYDDADALAAAVAAGAADYVLKDVRGADLVGAVRRAAAGANRLSPDLVDRLRHDWEPPEDPRLAALTPQERRVLAGVAEGLTNREIGTRLYLSEKTVKNYMTSILAKLGLERRAQAVALLAGHHV</sequence>
<dbReference type="AlphaFoldDB" id="A0A941D7W0"/>
<evidence type="ECO:0000259" key="7">
    <source>
        <dbReference type="PROSITE" id="PS50110"/>
    </source>
</evidence>
<dbReference type="Gene3D" id="3.40.50.2300">
    <property type="match status" value="1"/>
</dbReference>
<feature type="domain" description="Response regulatory" evidence="7">
    <location>
        <begin position="3"/>
        <end position="119"/>
    </location>
</feature>
<keyword evidence="4" id="KW-0804">Transcription</keyword>
<keyword evidence="2" id="KW-0805">Transcription regulation</keyword>
<keyword evidence="9" id="KW-1185">Reference proteome</keyword>
<dbReference type="InterPro" id="IPR058245">
    <property type="entry name" value="NreC/VraR/RcsB-like_REC"/>
</dbReference>
<keyword evidence="3" id="KW-0238">DNA-binding</keyword>
<dbReference type="PRINTS" id="PR00038">
    <property type="entry name" value="HTHLUXR"/>
</dbReference>
<gene>
    <name evidence="8" type="ORF">KC207_03945</name>
</gene>
<dbReference type="PROSITE" id="PS50043">
    <property type="entry name" value="HTH_LUXR_2"/>
    <property type="match status" value="1"/>
</dbReference>
<dbReference type="GO" id="GO:0006355">
    <property type="term" value="P:regulation of DNA-templated transcription"/>
    <property type="evidence" value="ECO:0007669"/>
    <property type="project" value="InterPro"/>
</dbReference>
<dbReference type="PROSITE" id="PS00622">
    <property type="entry name" value="HTH_LUXR_1"/>
    <property type="match status" value="1"/>
</dbReference>
<dbReference type="InterPro" id="IPR039420">
    <property type="entry name" value="WalR-like"/>
</dbReference>
<feature type="domain" description="HTH luxR-type" evidence="6">
    <location>
        <begin position="141"/>
        <end position="206"/>
    </location>
</feature>
<dbReference type="SMART" id="SM00421">
    <property type="entry name" value="HTH_LUXR"/>
    <property type="match status" value="1"/>
</dbReference>
<name>A0A941D7W0_9MICO</name>
<dbReference type="SUPFAM" id="SSF52172">
    <property type="entry name" value="CheY-like"/>
    <property type="match status" value="1"/>
</dbReference>
<dbReference type="SMART" id="SM00448">
    <property type="entry name" value="REC"/>
    <property type="match status" value="1"/>
</dbReference>
<dbReference type="Proteomes" id="UP000677016">
    <property type="component" value="Unassembled WGS sequence"/>
</dbReference>
<dbReference type="PANTHER" id="PTHR43214:SF24">
    <property type="entry name" value="TRANSCRIPTIONAL REGULATORY PROTEIN NARL-RELATED"/>
    <property type="match status" value="1"/>
</dbReference>
<feature type="modified residue" description="4-aspartylphosphate" evidence="5">
    <location>
        <position position="54"/>
    </location>
</feature>
<dbReference type="GO" id="GO:0000160">
    <property type="term" value="P:phosphorelay signal transduction system"/>
    <property type="evidence" value="ECO:0007669"/>
    <property type="project" value="InterPro"/>
</dbReference>
<evidence type="ECO:0000259" key="6">
    <source>
        <dbReference type="PROSITE" id="PS50043"/>
    </source>
</evidence>
<dbReference type="GO" id="GO:0003677">
    <property type="term" value="F:DNA binding"/>
    <property type="evidence" value="ECO:0007669"/>
    <property type="project" value="UniProtKB-KW"/>
</dbReference>
<reference evidence="8" key="1">
    <citation type="submission" date="2021-04" db="EMBL/GenBank/DDBJ databases">
        <title>Phycicoccus avicenniae sp. nov., a novel endophytic actinomycetes isolated from branch of Avicennia mariana.</title>
        <authorList>
            <person name="Tuo L."/>
        </authorList>
    </citation>
    <scope>NUCLEOTIDE SEQUENCE</scope>
    <source>
        <strain evidence="8">BSK3Z-2</strain>
    </source>
</reference>
<evidence type="ECO:0000256" key="5">
    <source>
        <dbReference type="PROSITE-ProRule" id="PRU00169"/>
    </source>
</evidence>
<dbReference type="InterPro" id="IPR000792">
    <property type="entry name" value="Tscrpt_reg_LuxR_C"/>
</dbReference>
<proteinExistence type="predicted"/>
<evidence type="ECO:0000256" key="1">
    <source>
        <dbReference type="ARBA" id="ARBA00022553"/>
    </source>
</evidence>
<dbReference type="SUPFAM" id="SSF46894">
    <property type="entry name" value="C-terminal effector domain of the bipartite response regulators"/>
    <property type="match status" value="1"/>
</dbReference>
<evidence type="ECO:0000313" key="8">
    <source>
        <dbReference type="EMBL" id="MBR7742440.1"/>
    </source>
</evidence>
<dbReference type="Pfam" id="PF00072">
    <property type="entry name" value="Response_reg"/>
    <property type="match status" value="1"/>
</dbReference>
<evidence type="ECO:0000256" key="2">
    <source>
        <dbReference type="ARBA" id="ARBA00023015"/>
    </source>
</evidence>